<evidence type="ECO:0000256" key="6">
    <source>
        <dbReference type="ARBA" id="ARBA00022597"/>
    </source>
</evidence>
<feature type="transmembrane region" description="Helical" evidence="14">
    <location>
        <begin position="222"/>
        <end position="239"/>
    </location>
</feature>
<evidence type="ECO:0000256" key="10">
    <source>
        <dbReference type="ARBA" id="ARBA00023136"/>
    </source>
</evidence>
<feature type="transmembrane region" description="Helical" evidence="14">
    <location>
        <begin position="316"/>
        <end position="337"/>
    </location>
</feature>
<feature type="transmembrane region" description="Helical" evidence="14">
    <location>
        <begin position="143"/>
        <end position="162"/>
    </location>
</feature>
<dbReference type="NCBIfam" id="NF007077">
    <property type="entry name" value="PRK09528.1"/>
    <property type="match status" value="1"/>
</dbReference>
<dbReference type="PRINTS" id="PR00174">
    <property type="entry name" value="LACYSMPORT"/>
</dbReference>
<dbReference type="EMBL" id="MLTE01000002">
    <property type="protein sequence ID" value="OHJ55829.1"/>
    <property type="molecule type" value="Genomic_DNA"/>
</dbReference>
<comment type="caution">
    <text evidence="16">The sequence shown here is derived from an EMBL/GenBank/DDBJ whole genome shotgun (WGS) entry which is preliminary data.</text>
</comment>
<evidence type="ECO:0000256" key="9">
    <source>
        <dbReference type="ARBA" id="ARBA00022989"/>
    </source>
</evidence>
<dbReference type="GO" id="GO:0015528">
    <property type="term" value="F:lactose:proton symporter activity"/>
    <property type="evidence" value="ECO:0007669"/>
    <property type="project" value="TreeGrafter"/>
</dbReference>
<feature type="transmembrane region" description="Helical" evidence="14">
    <location>
        <begin position="381"/>
        <end position="408"/>
    </location>
</feature>
<proteinExistence type="inferred from homology"/>
<organism evidence="16">
    <name type="scientific">Salmonella enterica</name>
    <name type="common">Salmonella choleraesuis</name>
    <dbReference type="NCBI Taxonomy" id="28901"/>
    <lineage>
        <taxon>Bacteria</taxon>
        <taxon>Pseudomonadati</taxon>
        <taxon>Pseudomonadota</taxon>
        <taxon>Gammaproteobacteria</taxon>
        <taxon>Enterobacterales</taxon>
        <taxon>Enterobacteriaceae</taxon>
        <taxon>Salmonella</taxon>
    </lineage>
</organism>
<evidence type="ECO:0000256" key="2">
    <source>
        <dbReference type="ARBA" id="ARBA00008980"/>
    </source>
</evidence>
<dbReference type="CDD" id="cd06172">
    <property type="entry name" value="MFS_LacY"/>
    <property type="match status" value="1"/>
</dbReference>
<keyword evidence="4" id="KW-1003">Cell membrane</keyword>
<dbReference type="FunFam" id="1.20.1250.20:FF:000075">
    <property type="entry name" value="Lactose permease"/>
    <property type="match status" value="1"/>
</dbReference>
<dbReference type="PANTHER" id="PTHR23522">
    <property type="entry name" value="BLL5896 PROTEIN"/>
    <property type="match status" value="1"/>
</dbReference>
<comment type="catalytic activity">
    <reaction evidence="11">
        <text>lactose(in) + H(+)(in) = lactose(out) + H(+)(out)</text>
        <dbReference type="Rhea" id="RHEA:28867"/>
        <dbReference type="ChEBI" id="CHEBI:15378"/>
        <dbReference type="ChEBI" id="CHEBI:17716"/>
    </reaction>
    <physiologicalReaction direction="right-to-left" evidence="11">
        <dbReference type="Rhea" id="RHEA:28869"/>
    </physiologicalReaction>
</comment>
<keyword evidence="9 14" id="KW-1133">Transmembrane helix</keyword>
<protein>
    <recommendedName>
        <fullName evidence="12">Lactose permease</fullName>
    </recommendedName>
    <alternativeName>
        <fullName evidence="13">Lactose-proton symport</fullName>
    </alternativeName>
</protein>
<evidence type="ECO:0000256" key="12">
    <source>
        <dbReference type="ARBA" id="ARBA00071606"/>
    </source>
</evidence>
<keyword evidence="10 14" id="KW-0472">Membrane</keyword>
<evidence type="ECO:0000256" key="3">
    <source>
        <dbReference type="ARBA" id="ARBA00022448"/>
    </source>
</evidence>
<reference evidence="16" key="1">
    <citation type="submission" date="2016-09" db="EMBL/GenBank/DDBJ databases">
        <title>Whole genome sequencing of Salmonella enterica.</title>
        <authorList>
            <person name="Bell R."/>
        </authorList>
    </citation>
    <scope>NUCLEOTIDE SEQUENCE [LARGE SCALE GENOMIC DNA]</scope>
    <source>
        <strain evidence="16">CFSAN044929</strain>
    </source>
</reference>
<feature type="domain" description="Major facilitator superfamily (MFS) profile" evidence="15">
    <location>
        <begin position="8"/>
        <end position="404"/>
    </location>
</feature>
<keyword evidence="6" id="KW-0762">Sugar transport</keyword>
<evidence type="ECO:0000256" key="5">
    <source>
        <dbReference type="ARBA" id="ARBA00022519"/>
    </source>
</evidence>
<feature type="transmembrane region" description="Helical" evidence="14">
    <location>
        <begin position="46"/>
        <end position="64"/>
    </location>
</feature>
<name>A0A3F3J2M3_SALER</name>
<dbReference type="InterPro" id="IPR036259">
    <property type="entry name" value="MFS_trans_sf"/>
</dbReference>
<evidence type="ECO:0000256" key="4">
    <source>
        <dbReference type="ARBA" id="ARBA00022475"/>
    </source>
</evidence>
<dbReference type="Proteomes" id="UP000866740">
    <property type="component" value="Unassembled WGS sequence"/>
</dbReference>
<evidence type="ECO:0000259" key="15">
    <source>
        <dbReference type="PROSITE" id="PS50850"/>
    </source>
</evidence>
<keyword evidence="5" id="KW-0997">Cell inner membrane</keyword>
<dbReference type="NCBIfam" id="TIGR00882">
    <property type="entry name" value="2A0105"/>
    <property type="match status" value="1"/>
</dbReference>
<feature type="transmembrane region" description="Helical" evidence="14">
    <location>
        <begin position="76"/>
        <end position="95"/>
    </location>
</feature>
<evidence type="ECO:0000256" key="11">
    <source>
        <dbReference type="ARBA" id="ARBA00050308"/>
    </source>
</evidence>
<feature type="transmembrane region" description="Helical" evidence="14">
    <location>
        <begin position="168"/>
        <end position="187"/>
    </location>
</feature>
<evidence type="ECO:0000256" key="8">
    <source>
        <dbReference type="ARBA" id="ARBA00022847"/>
    </source>
</evidence>
<feature type="transmembrane region" description="Helical" evidence="14">
    <location>
        <begin position="259"/>
        <end position="279"/>
    </location>
</feature>
<evidence type="ECO:0000256" key="1">
    <source>
        <dbReference type="ARBA" id="ARBA00004429"/>
    </source>
</evidence>
<dbReference type="GO" id="GO:0030395">
    <property type="term" value="F:lactose binding"/>
    <property type="evidence" value="ECO:0007669"/>
    <property type="project" value="TreeGrafter"/>
</dbReference>
<comment type="similarity">
    <text evidence="2">Belongs to the major facilitator superfamily. Oligosaccharide:H(+) symporter (OHS) (TC 2.A.1.5) family.</text>
</comment>
<keyword evidence="3" id="KW-0813">Transport</keyword>
<dbReference type="Gene3D" id="1.20.1250.20">
    <property type="entry name" value="MFS general substrate transporter like domains"/>
    <property type="match status" value="2"/>
</dbReference>
<gene>
    <name evidence="16" type="primary">lacY</name>
    <name evidence="16" type="ORF">A7S51_05230</name>
</gene>
<sequence length="418" mass="46504">MYYLKNTNFWMFGFFFFFYFFIMGAYFPFFPIWLHDINHISKGDTGIIFACISLFSLLFQPVFGLMSDKLGLRKNLLWIITGMLVMFAPFFIYVFGPLLHFNILLGSIVGGIYLGFIYNAGAPAIEAYIEKASRRSHFEFGRARMFGCVGWALCASIVGVMFTINNEFVFWLGSGCAVILALLLFFARTDSGSSAVVADVVGANSSPFSLKLALELFKQPKLWFLSLYVVGVSCTYDVFDQQFANFFTSFFASGEQGTRVFGYVTTMGELLNACIMFFAPFIVNRIGGKNALLMAGIIMSVRIIGSSFATTAGEVVILKTLHMFEIPFLIVGCFKYITSQFEVRFSATIYLVCFCFFKQLAMIFMSVLAGNMYEKIGFQGAYLVLGLIALVFTLISAATLSGAGPLAVMRVSQQKSAS</sequence>
<dbReference type="PANTHER" id="PTHR23522:SF10">
    <property type="entry name" value="3-PHENYLPROPIONIC ACID TRANSPORTER-RELATED"/>
    <property type="match status" value="1"/>
</dbReference>
<keyword evidence="8" id="KW-0769">Symport</keyword>
<dbReference type="PROSITE" id="PS00896">
    <property type="entry name" value="LACY_1"/>
    <property type="match status" value="1"/>
</dbReference>
<comment type="subcellular location">
    <subcellularLocation>
        <location evidence="1">Cell inner membrane</location>
        <topology evidence="1">Multi-pass membrane protein</topology>
    </subcellularLocation>
</comment>
<evidence type="ECO:0000256" key="14">
    <source>
        <dbReference type="SAM" id="Phobius"/>
    </source>
</evidence>
<dbReference type="Pfam" id="PF01306">
    <property type="entry name" value="LacY_symp"/>
    <property type="match status" value="1"/>
</dbReference>
<feature type="transmembrane region" description="Helical" evidence="14">
    <location>
        <begin position="291"/>
        <end position="310"/>
    </location>
</feature>
<dbReference type="PROSITE" id="PS00897">
    <property type="entry name" value="LACY_2"/>
    <property type="match status" value="1"/>
</dbReference>
<dbReference type="GO" id="GO:0005886">
    <property type="term" value="C:plasma membrane"/>
    <property type="evidence" value="ECO:0007669"/>
    <property type="project" value="UniProtKB-SubCell"/>
</dbReference>
<feature type="transmembrane region" description="Helical" evidence="14">
    <location>
        <begin position="101"/>
        <end position="122"/>
    </location>
</feature>
<evidence type="ECO:0000256" key="7">
    <source>
        <dbReference type="ARBA" id="ARBA00022692"/>
    </source>
</evidence>
<keyword evidence="7 14" id="KW-0812">Transmembrane</keyword>
<feature type="transmembrane region" description="Helical" evidence="14">
    <location>
        <begin position="12"/>
        <end position="34"/>
    </location>
</feature>
<evidence type="ECO:0000313" key="16">
    <source>
        <dbReference type="EMBL" id="OHJ55829.1"/>
    </source>
</evidence>
<dbReference type="AlphaFoldDB" id="A0A3F3J2M3"/>
<dbReference type="InterPro" id="IPR020846">
    <property type="entry name" value="MFS_dom"/>
</dbReference>
<dbReference type="PROSITE" id="PS50850">
    <property type="entry name" value="MFS"/>
    <property type="match status" value="1"/>
</dbReference>
<accession>A0A3F3J2M3</accession>
<dbReference type="InterPro" id="IPR018457">
    <property type="entry name" value="LacY/RafB_perm_fam_CS"/>
</dbReference>
<dbReference type="RefSeq" id="WP_070801442.1">
    <property type="nucleotide sequence ID" value="NZ_MLTE01000002.1"/>
</dbReference>
<evidence type="ECO:0000256" key="13">
    <source>
        <dbReference type="ARBA" id="ARBA00081023"/>
    </source>
</evidence>
<dbReference type="SUPFAM" id="SSF103473">
    <property type="entry name" value="MFS general substrate transporter"/>
    <property type="match status" value="1"/>
</dbReference>
<dbReference type="InterPro" id="IPR000576">
    <property type="entry name" value="LacY/RafB_perm_fam"/>
</dbReference>
<feature type="transmembrane region" description="Helical" evidence="14">
    <location>
        <begin position="349"/>
        <end position="369"/>
    </location>
</feature>